<dbReference type="GO" id="GO:0016787">
    <property type="term" value="F:hydrolase activity"/>
    <property type="evidence" value="ECO:0007669"/>
    <property type="project" value="InterPro"/>
</dbReference>
<comment type="similarity">
    <text evidence="1">Belongs to the 5'-nucleotidase family.</text>
</comment>
<feature type="domain" description="5'-Nucleotidase C-terminal" evidence="2">
    <location>
        <begin position="45"/>
        <end position="193"/>
    </location>
</feature>
<dbReference type="SUPFAM" id="SSF55816">
    <property type="entry name" value="5'-nucleotidase (syn. UDP-sugar hydrolase), C-terminal domain"/>
    <property type="match status" value="1"/>
</dbReference>
<dbReference type="PANTHER" id="PTHR11575:SF48">
    <property type="entry name" value="5'-NUCLEOTIDASE"/>
    <property type="match status" value="1"/>
</dbReference>
<gene>
    <name evidence="3" type="ORF">THRCLA_03836</name>
</gene>
<dbReference type="InterPro" id="IPR008334">
    <property type="entry name" value="5'-Nucleotdase_C"/>
</dbReference>
<evidence type="ECO:0000256" key="1">
    <source>
        <dbReference type="ARBA" id="ARBA00006654"/>
    </source>
</evidence>
<proteinExistence type="inferred from homology"/>
<dbReference type="InterPro" id="IPR036907">
    <property type="entry name" value="5'-Nucleotdase_C_sf"/>
</dbReference>
<name>A0A1W0A0R1_9STRA</name>
<dbReference type="EMBL" id="JNBS01000738">
    <property type="protein sequence ID" value="OQS03882.1"/>
    <property type="molecule type" value="Genomic_DNA"/>
</dbReference>
<dbReference type="AlphaFoldDB" id="A0A1W0A0R1"/>
<sequence>MSHKNLQITSGMPTDPTLDAIIAKYDDQINQLFKRKVGSLCADTDLTKKLVRFAEAPIGNFFSDAFKSFYGKVTVDASVMNGGGIRTDKLWPAGDLSLGDLISWSPFGDSIVVIATDGASFKKFMNFKMVDSCGDRMIAENGHYFHVAGMTYTFTCSGKGAGVITSLKWDGIARSGDVQDTDKLNLAISTYMKSLFDQAGGASKFVIDPNEATRIEVILEKHINDVGGSVCSKLEGRSKVNPPSFNL</sequence>
<keyword evidence="4" id="KW-1185">Reference proteome</keyword>
<dbReference type="STRING" id="74557.A0A1W0A0R1"/>
<evidence type="ECO:0000313" key="4">
    <source>
        <dbReference type="Proteomes" id="UP000243217"/>
    </source>
</evidence>
<dbReference type="Proteomes" id="UP000243217">
    <property type="component" value="Unassembled WGS sequence"/>
</dbReference>
<organism evidence="3 4">
    <name type="scientific">Thraustotheca clavata</name>
    <dbReference type="NCBI Taxonomy" id="74557"/>
    <lineage>
        <taxon>Eukaryota</taxon>
        <taxon>Sar</taxon>
        <taxon>Stramenopiles</taxon>
        <taxon>Oomycota</taxon>
        <taxon>Saprolegniomycetes</taxon>
        <taxon>Saprolegniales</taxon>
        <taxon>Achlyaceae</taxon>
        <taxon>Thraustotheca</taxon>
    </lineage>
</organism>
<reference evidence="3 4" key="1">
    <citation type="journal article" date="2014" name="Genome Biol. Evol.">
        <title>The secreted proteins of Achlya hypogyna and Thraustotheca clavata identify the ancestral oomycete secretome and reveal gene acquisitions by horizontal gene transfer.</title>
        <authorList>
            <person name="Misner I."/>
            <person name="Blouin N."/>
            <person name="Leonard G."/>
            <person name="Richards T.A."/>
            <person name="Lane C.E."/>
        </authorList>
    </citation>
    <scope>NUCLEOTIDE SEQUENCE [LARGE SCALE GENOMIC DNA]</scope>
    <source>
        <strain evidence="3 4">ATCC 34112</strain>
    </source>
</reference>
<accession>A0A1W0A0R1</accession>
<comment type="caution">
    <text evidence="3">The sequence shown here is derived from an EMBL/GenBank/DDBJ whole genome shotgun (WGS) entry which is preliminary data.</text>
</comment>
<dbReference type="OrthoDB" id="10252235at2759"/>
<dbReference type="PANTHER" id="PTHR11575">
    <property type="entry name" value="5'-NUCLEOTIDASE-RELATED"/>
    <property type="match status" value="1"/>
</dbReference>
<dbReference type="GO" id="GO:0009166">
    <property type="term" value="P:nucleotide catabolic process"/>
    <property type="evidence" value="ECO:0007669"/>
    <property type="project" value="InterPro"/>
</dbReference>
<dbReference type="Pfam" id="PF02872">
    <property type="entry name" value="5_nucleotid_C"/>
    <property type="match status" value="1"/>
</dbReference>
<dbReference type="Gene3D" id="3.90.780.10">
    <property type="entry name" value="5'-Nucleotidase, C-terminal domain"/>
    <property type="match status" value="1"/>
</dbReference>
<evidence type="ECO:0000313" key="3">
    <source>
        <dbReference type="EMBL" id="OQS03882.1"/>
    </source>
</evidence>
<evidence type="ECO:0000259" key="2">
    <source>
        <dbReference type="Pfam" id="PF02872"/>
    </source>
</evidence>
<protein>
    <submittedName>
        <fullName evidence="3">Calcineurin-like phosphoesterase</fullName>
    </submittedName>
</protein>
<dbReference type="InterPro" id="IPR006179">
    <property type="entry name" value="5_nucleotidase/apyrase"/>
</dbReference>